<organism evidence="2 3">
    <name type="scientific">Papilio xuthus</name>
    <name type="common">Asian swallowtail butterfly</name>
    <dbReference type="NCBI Taxonomy" id="66420"/>
    <lineage>
        <taxon>Eukaryota</taxon>
        <taxon>Metazoa</taxon>
        <taxon>Ecdysozoa</taxon>
        <taxon>Arthropoda</taxon>
        <taxon>Hexapoda</taxon>
        <taxon>Insecta</taxon>
        <taxon>Pterygota</taxon>
        <taxon>Neoptera</taxon>
        <taxon>Endopterygota</taxon>
        <taxon>Lepidoptera</taxon>
        <taxon>Glossata</taxon>
        <taxon>Ditrysia</taxon>
        <taxon>Papilionoidea</taxon>
        <taxon>Papilionidae</taxon>
        <taxon>Papilioninae</taxon>
        <taxon>Papilio</taxon>
    </lineage>
</organism>
<feature type="coiled-coil region" evidence="1">
    <location>
        <begin position="200"/>
        <end position="329"/>
    </location>
</feature>
<keyword evidence="1" id="KW-0175">Coiled coil</keyword>
<accession>A0A194PNE3</accession>
<evidence type="ECO:0000256" key="1">
    <source>
        <dbReference type="SAM" id="Coils"/>
    </source>
</evidence>
<dbReference type="Gene3D" id="1.10.418.60">
    <property type="entry name" value="Ncd80 complex, Nuf2 subunit"/>
    <property type="match status" value="1"/>
</dbReference>
<dbReference type="EMBL" id="KQ459603">
    <property type="protein sequence ID" value="KPI92640.1"/>
    <property type="molecule type" value="Genomic_DNA"/>
</dbReference>
<proteinExistence type="predicted"/>
<keyword evidence="3" id="KW-1185">Reference proteome</keyword>
<dbReference type="Proteomes" id="UP000053268">
    <property type="component" value="Unassembled WGS sequence"/>
</dbReference>
<dbReference type="STRING" id="66420.A0A194PNE3"/>
<name>A0A194PNE3_PAPXU</name>
<reference evidence="2 3" key="1">
    <citation type="journal article" date="2015" name="Nat. Commun.">
        <title>Outbred genome sequencing and CRISPR/Cas9 gene editing in butterflies.</title>
        <authorList>
            <person name="Li X."/>
            <person name="Fan D."/>
            <person name="Zhang W."/>
            <person name="Liu G."/>
            <person name="Zhang L."/>
            <person name="Zhao L."/>
            <person name="Fang X."/>
            <person name="Chen L."/>
            <person name="Dong Y."/>
            <person name="Chen Y."/>
            <person name="Ding Y."/>
            <person name="Zhao R."/>
            <person name="Feng M."/>
            <person name="Zhu Y."/>
            <person name="Feng Y."/>
            <person name="Jiang X."/>
            <person name="Zhu D."/>
            <person name="Xiang H."/>
            <person name="Feng X."/>
            <person name="Li S."/>
            <person name="Wang J."/>
            <person name="Zhang G."/>
            <person name="Kronforst M.R."/>
            <person name="Wang W."/>
        </authorList>
    </citation>
    <scope>NUCLEOTIDE SEQUENCE [LARGE SCALE GENOMIC DNA]</scope>
    <source>
        <strain evidence="2">Ya'a_city_454_Px</strain>
        <tissue evidence="2">Whole body</tissue>
    </source>
</reference>
<dbReference type="InterPro" id="IPR038275">
    <property type="entry name" value="Nuf2_N_sf"/>
</dbReference>
<evidence type="ECO:0000313" key="3">
    <source>
        <dbReference type="Proteomes" id="UP000053268"/>
    </source>
</evidence>
<feature type="coiled-coil region" evidence="1">
    <location>
        <begin position="374"/>
        <end position="457"/>
    </location>
</feature>
<dbReference type="AlphaFoldDB" id="A0A194PNE3"/>
<protein>
    <submittedName>
        <fullName evidence="2">Laminin subunit beta-4</fullName>
    </submittedName>
</protein>
<gene>
    <name evidence="2" type="ORF">RR46_13861</name>
</gene>
<evidence type="ECO:0000313" key="2">
    <source>
        <dbReference type="EMBL" id="KPI92640.1"/>
    </source>
</evidence>
<sequence length="500" mass="58268">MTLAQKYDIDLIHQRPHKRKIHGEFYYRLKPVSITSTAHRPTVNHEPLDTGPVVTGQIASMDQFVDNWNAFFQDFPITVDTLKNSHGMTQAVLKVFSKLGIDSDAVLQASFKSSPPPEENRNEHMVYFWDLIPIINMSRIVKFFMPKFGIKFTFIQFLQPITKNTYSILLILFNLVLFCEQRLEEIAPAERELFLQSEKVKILEDRINKLQVLLNEQAHEKAKRAERLEIIASEQKKLEEELKHEKEAHDVIKKELEIILNENKQMEIILEQKKTHRDGLIAEVEKLRGQRVYDAEDIKAQVEQATHNVQEAEDKLTSLRATLMQKENCLKNLQAIKPNLTLANNLLHEIMNLTDSLNNYDSDDLDSDSKEGELKVFNTELTELETKLEELRAARAEAANKRQENQVKRQQEKTAALTNLRKAEAMEKEYREQAKKAKQQIEEIKQLTIKYEAEKSEGMEELAKLKYTFTNELKSVEDAMIKKIMEAQKMIEERLRNHRS</sequence>